<feature type="transmembrane region" description="Helical" evidence="2">
    <location>
        <begin position="384"/>
        <end position="403"/>
    </location>
</feature>
<feature type="transmembrane region" description="Helical" evidence="2">
    <location>
        <begin position="235"/>
        <end position="256"/>
    </location>
</feature>
<feature type="compositionally biased region" description="Low complexity" evidence="1">
    <location>
        <begin position="532"/>
        <end position="563"/>
    </location>
</feature>
<keyword evidence="2" id="KW-0812">Transmembrane</keyword>
<sequence>MRDFEAAAAEAQHQKKPLLAASSLPGPAGTAILSDPPLGSQTAPAHLQNRLLARALAGILITFAAMAACSFAAAYAVVVCVPGGSWWLLIAVWVAVEATFKWWFARYHVPKFERQPQPHAPKSLDPLLHFKRVLAHARFHKACGHNVDWNSYLSKWFLGAHPEDICLGNLLEMLGYGFYYQTKQGLKETGKWRELQGLVSHFLSTSGMPIKHGYNPDLRFMAHLWQPLRWTHRPLLFYMMTEAIAFATGVGMQAMGYQKGRSTSGMVFYFHPGNPLHKAGLQNQQQAPPLLMLHGVGLGLLPYMLVISQLTACGLPVLCPEAKHASMRLCSYIPTACEVAENVVSILDQLGLGQASIIAHSYGTFVASRLVQAHRQRAVHSLSLIDPVCFGMFLPGLLHNFIYRTPLDVFKQHGLVAAAKASFVWLVSRDVHCAATFCRRFFWTDVNLWAEDLPEKCLIVLAGQDELLHAEEIRQIATQGYKGLKRPENVTPSLNAQSLHLHHQQQLQQQPLQAMRPPMPRPPMPRPPRKPTPSVTHVVPSSNTSSSQSSRRSMSSSPIIESVAEGENEGGEEGPRDSTKTEGSSQSSKEGESGKECGSGSRSASHGLNPCSSSEDEEAYVEHPVPDTIRVLFHPTYAHGDIMLDSAWTAEVVEQVLALASNETAKVHVQRRTTAAHLVAAASGRHSPQDHGTGTRRAMTTFVQSTQPQDANAGPTLQPDGDSDDCYQQQERQHLPPTPPARLQRFVGCSGSGDVYASRPRTFTLPAQRSISDAAALTESTLTDFQMDDLRSMLDSTSWQTQQPEQKQNHSVPNMVRRRTTKLE</sequence>
<dbReference type="PANTHER" id="PTHR37471:SF1">
    <property type="entry name" value="AB HYDROLASE-1 DOMAIN-CONTAINING PROTEIN"/>
    <property type="match status" value="1"/>
</dbReference>
<keyword evidence="4" id="KW-1185">Reference proteome</keyword>
<feature type="transmembrane region" description="Helical" evidence="2">
    <location>
        <begin position="300"/>
        <end position="319"/>
    </location>
</feature>
<gene>
    <name evidence="3" type="ORF">DUNSADRAFT_16396</name>
</gene>
<feature type="region of interest" description="Disordered" evidence="1">
    <location>
        <begin position="499"/>
        <end position="620"/>
    </location>
</feature>
<dbReference type="EMBL" id="MU070189">
    <property type="protein sequence ID" value="KAF5829219.1"/>
    <property type="molecule type" value="Genomic_DNA"/>
</dbReference>
<feature type="transmembrane region" description="Helical" evidence="2">
    <location>
        <begin position="84"/>
        <end position="104"/>
    </location>
</feature>
<keyword evidence="2" id="KW-1133">Transmembrane helix</keyword>
<organism evidence="3 4">
    <name type="scientific">Dunaliella salina</name>
    <name type="common">Green alga</name>
    <name type="synonym">Protococcus salinus</name>
    <dbReference type="NCBI Taxonomy" id="3046"/>
    <lineage>
        <taxon>Eukaryota</taxon>
        <taxon>Viridiplantae</taxon>
        <taxon>Chlorophyta</taxon>
        <taxon>core chlorophytes</taxon>
        <taxon>Chlorophyceae</taxon>
        <taxon>CS clade</taxon>
        <taxon>Chlamydomonadales</taxon>
        <taxon>Dunaliellaceae</taxon>
        <taxon>Dunaliella</taxon>
    </lineage>
</organism>
<feature type="transmembrane region" description="Helical" evidence="2">
    <location>
        <begin position="55"/>
        <end position="78"/>
    </location>
</feature>
<feature type="region of interest" description="Disordered" evidence="1">
    <location>
        <begin position="795"/>
        <end position="824"/>
    </location>
</feature>
<dbReference type="PANTHER" id="PTHR37471">
    <property type="entry name" value="UNNAMED PRODUCT"/>
    <property type="match status" value="1"/>
</dbReference>
<protein>
    <recommendedName>
        <fullName evidence="5">AB hydrolase-1 domain-containing protein</fullName>
    </recommendedName>
</protein>
<evidence type="ECO:0000313" key="4">
    <source>
        <dbReference type="Proteomes" id="UP000815325"/>
    </source>
</evidence>
<evidence type="ECO:0000256" key="2">
    <source>
        <dbReference type="SAM" id="Phobius"/>
    </source>
</evidence>
<name>A0ABQ7G3X6_DUNSA</name>
<feature type="compositionally biased region" description="Pro residues" evidence="1">
    <location>
        <begin position="517"/>
        <end position="526"/>
    </location>
</feature>
<feature type="compositionally biased region" description="Polar residues" evidence="1">
    <location>
        <begin position="604"/>
        <end position="613"/>
    </location>
</feature>
<comment type="caution">
    <text evidence="3">The sequence shown here is derived from an EMBL/GenBank/DDBJ whole genome shotgun (WGS) entry which is preliminary data.</text>
</comment>
<keyword evidence="2" id="KW-0472">Membrane</keyword>
<feature type="region of interest" description="Disordered" evidence="1">
    <location>
        <begin position="706"/>
        <end position="742"/>
    </location>
</feature>
<dbReference type="Gene3D" id="3.40.50.1820">
    <property type="entry name" value="alpha/beta hydrolase"/>
    <property type="match status" value="1"/>
</dbReference>
<accession>A0ABQ7G3X6</accession>
<evidence type="ECO:0000256" key="1">
    <source>
        <dbReference type="SAM" id="MobiDB-lite"/>
    </source>
</evidence>
<feature type="compositionally biased region" description="Low complexity" evidence="1">
    <location>
        <begin position="504"/>
        <end position="516"/>
    </location>
</feature>
<evidence type="ECO:0000313" key="3">
    <source>
        <dbReference type="EMBL" id="KAF5829219.1"/>
    </source>
</evidence>
<evidence type="ECO:0008006" key="5">
    <source>
        <dbReference type="Google" id="ProtNLM"/>
    </source>
</evidence>
<dbReference type="InterPro" id="IPR029058">
    <property type="entry name" value="AB_hydrolase_fold"/>
</dbReference>
<reference evidence="3" key="1">
    <citation type="submission" date="2017-08" db="EMBL/GenBank/DDBJ databases">
        <authorList>
            <person name="Polle J.E."/>
            <person name="Barry K."/>
            <person name="Cushman J."/>
            <person name="Schmutz J."/>
            <person name="Tran D."/>
            <person name="Hathwaick L.T."/>
            <person name="Yim W.C."/>
            <person name="Jenkins J."/>
            <person name="Mckie-Krisberg Z.M."/>
            <person name="Prochnik S."/>
            <person name="Lindquist E."/>
            <person name="Dockter R.B."/>
            <person name="Adam C."/>
            <person name="Molina H."/>
            <person name="Bunkerborg J."/>
            <person name="Jin E."/>
            <person name="Buchheim M."/>
            <person name="Magnuson J."/>
        </authorList>
    </citation>
    <scope>NUCLEOTIDE SEQUENCE</scope>
    <source>
        <strain evidence="3">CCAP 19/18</strain>
    </source>
</reference>
<dbReference type="SUPFAM" id="SSF53474">
    <property type="entry name" value="alpha/beta-Hydrolases"/>
    <property type="match status" value="1"/>
</dbReference>
<dbReference type="Proteomes" id="UP000815325">
    <property type="component" value="Unassembled WGS sequence"/>
</dbReference>
<feature type="compositionally biased region" description="Polar residues" evidence="1">
    <location>
        <begin position="795"/>
        <end position="812"/>
    </location>
</feature>
<proteinExistence type="predicted"/>